<dbReference type="InterPro" id="IPR039637">
    <property type="entry name" value="CNOT7/CNOT8/Pop2"/>
</dbReference>
<comment type="subcellular location">
    <subcellularLocation>
        <location evidence="4">Cytoplasm</location>
    </subcellularLocation>
    <subcellularLocation>
        <location evidence="3">Nucleus</location>
    </subcellularLocation>
</comment>
<comment type="cofactor">
    <cofactor evidence="2">
        <name>a divalent metal cation</name>
        <dbReference type="ChEBI" id="CHEBI:60240"/>
    </cofactor>
</comment>
<dbReference type="InterPro" id="IPR012337">
    <property type="entry name" value="RNaseH-like_sf"/>
</dbReference>
<evidence type="ECO:0000256" key="4">
    <source>
        <dbReference type="ARBA" id="ARBA00004496"/>
    </source>
</evidence>
<accession>A0A7J7NAU2</accession>
<evidence type="ECO:0000256" key="12">
    <source>
        <dbReference type="ARBA" id="ARBA00022839"/>
    </source>
</evidence>
<dbReference type="GO" id="GO:0046872">
    <property type="term" value="F:metal ion binding"/>
    <property type="evidence" value="ECO:0007669"/>
    <property type="project" value="UniProtKB-KW"/>
</dbReference>
<dbReference type="GO" id="GO:0004535">
    <property type="term" value="F:poly(A)-specific ribonuclease activity"/>
    <property type="evidence" value="ECO:0007669"/>
    <property type="project" value="UniProtKB-EC"/>
</dbReference>
<evidence type="ECO:0000256" key="9">
    <source>
        <dbReference type="ARBA" id="ARBA00022722"/>
    </source>
</evidence>
<keyword evidence="14" id="KW-0805">Transcription regulation</keyword>
<evidence type="ECO:0000256" key="5">
    <source>
        <dbReference type="ARBA" id="ARBA00008372"/>
    </source>
</evidence>
<evidence type="ECO:0000256" key="10">
    <source>
        <dbReference type="ARBA" id="ARBA00022723"/>
    </source>
</evidence>
<evidence type="ECO:0000256" key="15">
    <source>
        <dbReference type="ARBA" id="ARBA00023163"/>
    </source>
</evidence>
<keyword evidence="12" id="KW-0269">Exonuclease</keyword>
<evidence type="ECO:0000256" key="14">
    <source>
        <dbReference type="ARBA" id="ARBA00023015"/>
    </source>
</evidence>
<evidence type="ECO:0000256" key="13">
    <source>
        <dbReference type="ARBA" id="ARBA00022884"/>
    </source>
</evidence>
<name>A0A7J7NAU2_9MAGN</name>
<gene>
    <name evidence="18" type="ORF">GIB67_037536</name>
</gene>
<evidence type="ECO:0000256" key="3">
    <source>
        <dbReference type="ARBA" id="ARBA00004123"/>
    </source>
</evidence>
<sequence>MVFEKKPVEVKNVWAHNLEYEIGRIKKFLREGKYSFASIDTEYPGIIYPITDHFRDYPAQENYQYLKKNVDSLKLIQLGLTLAVSNSNFESDTSKSLVWQFNFQFDLERDQHAPESILFLKKQKIDFERLKVDGINHAKFARVFLLESGLFSGDYNHHNHSYYPRGSNVTWVTFHGAYDFGFLIKLLKDEPLPDGPDQLKNFIKLIDSYFGERVYDIKYIMLFVTKIYGGLEKAGKVLGIFREVGDAHQAGSDSLLTWRTFLKLSEKFDGDSNEIELYNGVLFGLEDKTYE</sequence>
<comment type="catalytic activity">
    <reaction evidence="1">
        <text>Exonucleolytic cleavage of poly(A) to 5'-AMP.</text>
        <dbReference type="EC" id="3.1.13.4"/>
    </reaction>
</comment>
<keyword evidence="13" id="KW-0694">RNA-binding</keyword>
<keyword evidence="10" id="KW-0479">Metal-binding</keyword>
<dbReference type="SUPFAM" id="SSF53098">
    <property type="entry name" value="Ribonuclease H-like"/>
    <property type="match status" value="1"/>
</dbReference>
<dbReference type="AlphaFoldDB" id="A0A7J7NAU2"/>
<proteinExistence type="inferred from homology"/>
<dbReference type="OrthoDB" id="1164111at2759"/>
<comment type="function">
    <text evidence="17">Ubiquitous transcription factor required for a diverse set of processes. It is a component of the CCR4 complex involved in the control of gene expression.</text>
</comment>
<keyword evidence="11" id="KW-0378">Hydrolase</keyword>
<dbReference type="PANTHER" id="PTHR10797">
    <property type="entry name" value="CCR4-NOT TRANSCRIPTION COMPLEX SUBUNIT"/>
    <property type="match status" value="1"/>
</dbReference>
<evidence type="ECO:0000256" key="17">
    <source>
        <dbReference type="ARBA" id="ARBA00025148"/>
    </source>
</evidence>
<evidence type="ECO:0000256" key="8">
    <source>
        <dbReference type="ARBA" id="ARBA00022490"/>
    </source>
</evidence>
<organism evidence="18 19">
    <name type="scientific">Kingdonia uniflora</name>
    <dbReference type="NCBI Taxonomy" id="39325"/>
    <lineage>
        <taxon>Eukaryota</taxon>
        <taxon>Viridiplantae</taxon>
        <taxon>Streptophyta</taxon>
        <taxon>Embryophyta</taxon>
        <taxon>Tracheophyta</taxon>
        <taxon>Spermatophyta</taxon>
        <taxon>Magnoliopsida</taxon>
        <taxon>Ranunculales</taxon>
        <taxon>Circaeasteraceae</taxon>
        <taxon>Kingdonia</taxon>
    </lineage>
</organism>
<dbReference type="InterPro" id="IPR006941">
    <property type="entry name" value="RNase_CAF1"/>
</dbReference>
<keyword evidence="16" id="KW-0539">Nucleus</keyword>
<evidence type="ECO:0000256" key="7">
    <source>
        <dbReference type="ARBA" id="ARBA00012161"/>
    </source>
</evidence>
<keyword evidence="15" id="KW-0804">Transcription</keyword>
<evidence type="ECO:0000313" key="19">
    <source>
        <dbReference type="Proteomes" id="UP000541444"/>
    </source>
</evidence>
<dbReference type="Pfam" id="PF04857">
    <property type="entry name" value="CAF1"/>
    <property type="match status" value="1"/>
</dbReference>
<keyword evidence="8" id="KW-0963">Cytoplasm</keyword>
<comment type="subunit">
    <text evidence="6">Component of the CCR4-NOT complex, at least composed of CRR4 and CAF1 proteins.</text>
</comment>
<evidence type="ECO:0000256" key="1">
    <source>
        <dbReference type="ARBA" id="ARBA00001663"/>
    </source>
</evidence>
<evidence type="ECO:0000256" key="6">
    <source>
        <dbReference type="ARBA" id="ARBA00011757"/>
    </source>
</evidence>
<protein>
    <recommendedName>
        <fullName evidence="7">poly(A)-specific ribonuclease</fullName>
        <ecNumber evidence="7">3.1.13.4</ecNumber>
    </recommendedName>
</protein>
<reference evidence="18 19" key="1">
    <citation type="journal article" date="2020" name="IScience">
        <title>Genome Sequencing of the Endangered Kingdonia uniflora (Circaeasteraceae, Ranunculales) Reveals Potential Mechanisms of Evolutionary Specialization.</title>
        <authorList>
            <person name="Sun Y."/>
            <person name="Deng T."/>
            <person name="Zhang A."/>
            <person name="Moore M.J."/>
            <person name="Landis J.B."/>
            <person name="Lin N."/>
            <person name="Zhang H."/>
            <person name="Zhang X."/>
            <person name="Huang J."/>
            <person name="Zhang X."/>
            <person name="Sun H."/>
            <person name="Wang H."/>
        </authorList>
    </citation>
    <scope>NUCLEOTIDE SEQUENCE [LARGE SCALE GENOMIC DNA]</scope>
    <source>
        <strain evidence="18">TB1705</strain>
        <tissue evidence="18">Leaf</tissue>
    </source>
</reference>
<dbReference type="GO" id="GO:0005737">
    <property type="term" value="C:cytoplasm"/>
    <property type="evidence" value="ECO:0007669"/>
    <property type="project" value="UniProtKB-SubCell"/>
</dbReference>
<comment type="caution">
    <text evidence="18">The sequence shown here is derived from an EMBL/GenBank/DDBJ whole genome shotgun (WGS) entry which is preliminary data.</text>
</comment>
<keyword evidence="19" id="KW-1185">Reference proteome</keyword>
<dbReference type="GO" id="GO:0003723">
    <property type="term" value="F:RNA binding"/>
    <property type="evidence" value="ECO:0007669"/>
    <property type="project" value="UniProtKB-KW"/>
</dbReference>
<dbReference type="GO" id="GO:0030014">
    <property type="term" value="C:CCR4-NOT complex"/>
    <property type="evidence" value="ECO:0007669"/>
    <property type="project" value="InterPro"/>
</dbReference>
<evidence type="ECO:0000256" key="11">
    <source>
        <dbReference type="ARBA" id="ARBA00022801"/>
    </source>
</evidence>
<dbReference type="InterPro" id="IPR036397">
    <property type="entry name" value="RNaseH_sf"/>
</dbReference>
<evidence type="ECO:0000256" key="16">
    <source>
        <dbReference type="ARBA" id="ARBA00023242"/>
    </source>
</evidence>
<dbReference type="Proteomes" id="UP000541444">
    <property type="component" value="Unassembled WGS sequence"/>
</dbReference>
<keyword evidence="9" id="KW-0540">Nuclease</keyword>
<dbReference type="GO" id="GO:0005634">
    <property type="term" value="C:nucleus"/>
    <property type="evidence" value="ECO:0007669"/>
    <property type="project" value="UniProtKB-SubCell"/>
</dbReference>
<comment type="similarity">
    <text evidence="5">Belongs to the CAF1 family.</text>
</comment>
<dbReference type="EC" id="3.1.13.4" evidence="7"/>
<evidence type="ECO:0000313" key="18">
    <source>
        <dbReference type="EMBL" id="KAF6164379.1"/>
    </source>
</evidence>
<dbReference type="Gene3D" id="3.30.420.10">
    <property type="entry name" value="Ribonuclease H-like superfamily/Ribonuclease H"/>
    <property type="match status" value="1"/>
</dbReference>
<evidence type="ECO:0000256" key="2">
    <source>
        <dbReference type="ARBA" id="ARBA00001968"/>
    </source>
</evidence>
<dbReference type="EMBL" id="JACGCM010000932">
    <property type="protein sequence ID" value="KAF6164379.1"/>
    <property type="molecule type" value="Genomic_DNA"/>
</dbReference>